<feature type="region of interest" description="Disordered" evidence="1">
    <location>
        <begin position="1"/>
        <end position="37"/>
    </location>
</feature>
<dbReference type="HOGENOM" id="CLU_2422969_0_0_5"/>
<dbReference type="KEGG" id="hni:W911_12030"/>
<dbReference type="STRING" id="1029756.W911_12030"/>
<protein>
    <recommendedName>
        <fullName evidence="2">Antitoxin-like ribbon-helix-helix domain-containing protein</fullName>
    </recommendedName>
</protein>
<dbReference type="PATRIC" id="fig|1029756.8.peg.2497"/>
<evidence type="ECO:0000259" key="2">
    <source>
        <dbReference type="Pfam" id="PF20605"/>
    </source>
</evidence>
<feature type="compositionally biased region" description="Low complexity" evidence="1">
    <location>
        <begin position="19"/>
        <end position="37"/>
    </location>
</feature>
<dbReference type="AlphaFoldDB" id="V5SG01"/>
<dbReference type="Pfam" id="PF20605">
    <property type="entry name" value="Antitox_RHH"/>
    <property type="match status" value="1"/>
</dbReference>
<organism evidence="3 4">
    <name type="scientific">Hyphomicrobium nitrativorans NL23</name>
    <dbReference type="NCBI Taxonomy" id="1029756"/>
    <lineage>
        <taxon>Bacteria</taxon>
        <taxon>Pseudomonadati</taxon>
        <taxon>Pseudomonadota</taxon>
        <taxon>Alphaproteobacteria</taxon>
        <taxon>Hyphomicrobiales</taxon>
        <taxon>Hyphomicrobiaceae</taxon>
        <taxon>Hyphomicrobium</taxon>
    </lineage>
</organism>
<gene>
    <name evidence="3" type="ORF">W911_12030</name>
</gene>
<dbReference type="EMBL" id="CP006912">
    <property type="protein sequence ID" value="AHB48970.1"/>
    <property type="molecule type" value="Genomic_DNA"/>
</dbReference>
<name>V5SG01_9HYPH</name>
<sequence length="91" mass="9962">MSHNKLREAMMGVQGRTEATQPAAPQPAAAATRAKPQVATRVGRRAVTVWISAEAFRQLHLIGLDKECSVQDMGVEAFNDFFRKHDKSAVA</sequence>
<dbReference type="Proteomes" id="UP000018542">
    <property type="component" value="Chromosome"/>
</dbReference>
<proteinExistence type="predicted"/>
<dbReference type="OrthoDB" id="8241630at2"/>
<evidence type="ECO:0000313" key="3">
    <source>
        <dbReference type="EMBL" id="AHB48970.1"/>
    </source>
</evidence>
<reference evidence="3 4" key="1">
    <citation type="journal article" date="2014" name="Genome Announc.">
        <title>Complete Genome Sequence of Hyphomicrobium nitrativorans Strain NL23, a Denitrifying Bacterium Isolated from Biofilm of a Methanol-Fed Denitrification System Treating Seawater at the Montreal Biodome.</title>
        <authorList>
            <person name="Martineau C."/>
            <person name="Villeneuve C."/>
            <person name="Mauffrey F."/>
            <person name="Villemur R."/>
        </authorList>
    </citation>
    <scope>NUCLEOTIDE SEQUENCE [LARGE SCALE GENOMIC DNA]</scope>
    <source>
        <strain evidence="3">NL23</strain>
    </source>
</reference>
<dbReference type="RefSeq" id="WP_023787746.1">
    <property type="nucleotide sequence ID" value="NC_022997.1"/>
</dbReference>
<accession>V5SG01</accession>
<evidence type="ECO:0000256" key="1">
    <source>
        <dbReference type="SAM" id="MobiDB-lite"/>
    </source>
</evidence>
<evidence type="ECO:0000313" key="4">
    <source>
        <dbReference type="Proteomes" id="UP000018542"/>
    </source>
</evidence>
<keyword evidence="4" id="KW-1185">Reference proteome</keyword>
<dbReference type="InterPro" id="IPR046765">
    <property type="entry name" value="Antitox_RHH"/>
</dbReference>
<feature type="domain" description="Antitoxin-like ribbon-helix-helix" evidence="2">
    <location>
        <begin position="41"/>
        <end position="89"/>
    </location>
</feature>